<dbReference type="GO" id="GO:0030158">
    <property type="term" value="F:protein xylosyltransferase activity"/>
    <property type="evidence" value="ECO:0007669"/>
    <property type="project" value="InterPro"/>
</dbReference>
<dbReference type="PANTHER" id="PTHR46025:SF3">
    <property type="entry name" value="XYLOSYLTRANSFERASE OXT"/>
    <property type="match status" value="1"/>
</dbReference>
<evidence type="ECO:0000256" key="8">
    <source>
        <dbReference type="ARBA" id="ARBA00022968"/>
    </source>
</evidence>
<dbReference type="PANTHER" id="PTHR46025">
    <property type="entry name" value="XYLOSYLTRANSFERASE OXT"/>
    <property type="match status" value="1"/>
</dbReference>
<dbReference type="GO" id="GO:0050650">
    <property type="term" value="P:chondroitin sulfate proteoglycan biosynthetic process"/>
    <property type="evidence" value="ECO:0007669"/>
    <property type="project" value="TreeGrafter"/>
</dbReference>
<keyword evidence="7" id="KW-0256">Endoplasmic reticulum</keyword>
<evidence type="ECO:0000256" key="13">
    <source>
        <dbReference type="ARBA" id="ARBA00023180"/>
    </source>
</evidence>
<dbReference type="Pfam" id="PF02485">
    <property type="entry name" value="Branch"/>
    <property type="match status" value="1"/>
</dbReference>
<evidence type="ECO:0000256" key="1">
    <source>
        <dbReference type="ARBA" id="ARBA00004323"/>
    </source>
</evidence>
<dbReference type="InterPro" id="IPR003406">
    <property type="entry name" value="Glyco_trans_14"/>
</dbReference>
<keyword evidence="6" id="KW-0479">Metal-binding</keyword>
<evidence type="ECO:0000256" key="14">
    <source>
        <dbReference type="ARBA" id="ARBA00042865"/>
    </source>
</evidence>
<protein>
    <recommendedName>
        <fullName evidence="14">Peptide O-xylosyltransferase</fullName>
    </recommendedName>
</protein>
<reference evidence="15" key="1">
    <citation type="submission" date="2023-02" db="EMBL/GenBank/DDBJ databases">
        <title>Elizabethkingia anophelis draft genomes.</title>
        <authorList>
            <person name="Nicholson A.C."/>
            <person name="Whitney A.M."/>
            <person name="Humrighouse B.W."/>
            <person name="Villarma A."/>
            <person name="Bell M."/>
            <person name="Mcquiston J."/>
        </authorList>
    </citation>
    <scope>NUCLEOTIDE SEQUENCE</scope>
    <source>
        <strain evidence="15">B4955</strain>
    </source>
</reference>
<keyword evidence="11" id="KW-0472">Membrane</keyword>
<name>A0AAE4P491_9FLAO</name>
<dbReference type="GO" id="GO:0046872">
    <property type="term" value="F:metal ion binding"/>
    <property type="evidence" value="ECO:0007669"/>
    <property type="project" value="UniProtKB-KW"/>
</dbReference>
<gene>
    <name evidence="15" type="ORF">CMU51_17685</name>
</gene>
<evidence type="ECO:0000256" key="7">
    <source>
        <dbReference type="ARBA" id="ARBA00022824"/>
    </source>
</evidence>
<dbReference type="InterPro" id="IPR043538">
    <property type="entry name" value="XYLT"/>
</dbReference>
<keyword evidence="10" id="KW-0333">Golgi apparatus</keyword>
<evidence type="ECO:0000256" key="9">
    <source>
        <dbReference type="ARBA" id="ARBA00022989"/>
    </source>
</evidence>
<evidence type="ECO:0000313" key="15">
    <source>
        <dbReference type="EMBL" id="MDV3665885.1"/>
    </source>
</evidence>
<evidence type="ECO:0000313" key="16">
    <source>
        <dbReference type="Proteomes" id="UP001189000"/>
    </source>
</evidence>
<organism evidence="15 16">
    <name type="scientific">Elizabethkingia anophelis</name>
    <dbReference type="NCBI Taxonomy" id="1117645"/>
    <lineage>
        <taxon>Bacteria</taxon>
        <taxon>Pseudomonadati</taxon>
        <taxon>Bacteroidota</taxon>
        <taxon>Flavobacteriia</taxon>
        <taxon>Flavobacteriales</taxon>
        <taxon>Weeksellaceae</taxon>
        <taxon>Elizabethkingia</taxon>
    </lineage>
</organism>
<accession>A0AAE4P491</accession>
<dbReference type="Proteomes" id="UP001189000">
    <property type="component" value="Unassembled WGS sequence"/>
</dbReference>
<sequence>MKKHAYLIIAHNEFEVLNLLLQALDDSRNDIYIHFDKKVKSIPLLKCTKSNLFILEDRVDVRWGHVSQIKAEYALFEYAYKNKERYSRYHLISGVHFPLKTQNEIHTFFGTRENKELLCFLGVDTYEINLKLERYHFCVKNYQHSNSFLRRLSQLSWTILLKMQYLFKINKKPMKVSIKANQWVSLTPKAIEFIMQDKQTVLSEFKWSFCADEFFVPYVLQQYLDKCEIVNDNRLLYNEFIGSRPRLLTDEDYDFLIKSDYLFGRKFSKSNLDVVEKILKYIKPE</sequence>
<dbReference type="GO" id="GO:0016020">
    <property type="term" value="C:membrane"/>
    <property type="evidence" value="ECO:0007669"/>
    <property type="project" value="InterPro"/>
</dbReference>
<keyword evidence="9" id="KW-1133">Transmembrane helix</keyword>
<evidence type="ECO:0000256" key="12">
    <source>
        <dbReference type="ARBA" id="ARBA00023157"/>
    </source>
</evidence>
<dbReference type="AlphaFoldDB" id="A0AAE4P491"/>
<evidence type="ECO:0000256" key="4">
    <source>
        <dbReference type="ARBA" id="ARBA00022679"/>
    </source>
</evidence>
<evidence type="ECO:0000256" key="5">
    <source>
        <dbReference type="ARBA" id="ARBA00022692"/>
    </source>
</evidence>
<evidence type="ECO:0000256" key="11">
    <source>
        <dbReference type="ARBA" id="ARBA00023136"/>
    </source>
</evidence>
<comment type="caution">
    <text evidence="15">The sequence shown here is derived from an EMBL/GenBank/DDBJ whole genome shotgun (WGS) entry which is preliminary data.</text>
</comment>
<evidence type="ECO:0000256" key="10">
    <source>
        <dbReference type="ARBA" id="ARBA00023034"/>
    </source>
</evidence>
<keyword evidence="12" id="KW-1015">Disulfide bond</keyword>
<evidence type="ECO:0000256" key="6">
    <source>
        <dbReference type="ARBA" id="ARBA00022723"/>
    </source>
</evidence>
<dbReference type="RefSeq" id="WP_161042360.1">
    <property type="nucleotide sequence ID" value="NZ_RSAV01000006.1"/>
</dbReference>
<keyword evidence="5" id="KW-0812">Transmembrane</keyword>
<dbReference type="GO" id="GO:0015012">
    <property type="term" value="P:heparan sulfate proteoglycan biosynthetic process"/>
    <property type="evidence" value="ECO:0007669"/>
    <property type="project" value="TreeGrafter"/>
</dbReference>
<keyword evidence="4 15" id="KW-0808">Transferase</keyword>
<comment type="subcellular location">
    <subcellularLocation>
        <location evidence="2">Endoplasmic reticulum membrane</location>
        <topology evidence="2">Single-pass type II membrane protein</topology>
    </subcellularLocation>
    <subcellularLocation>
        <location evidence="1">Golgi apparatus membrane</location>
        <topology evidence="1">Single-pass type II membrane protein</topology>
    </subcellularLocation>
</comment>
<keyword evidence="13" id="KW-0325">Glycoprotein</keyword>
<keyword evidence="3" id="KW-0328">Glycosyltransferase</keyword>
<evidence type="ECO:0000256" key="2">
    <source>
        <dbReference type="ARBA" id="ARBA00004648"/>
    </source>
</evidence>
<proteinExistence type="predicted"/>
<evidence type="ECO:0000256" key="3">
    <source>
        <dbReference type="ARBA" id="ARBA00022676"/>
    </source>
</evidence>
<keyword evidence="8" id="KW-0735">Signal-anchor</keyword>
<dbReference type="EMBL" id="NWGY01000019">
    <property type="protein sequence ID" value="MDV3665885.1"/>
    <property type="molecule type" value="Genomic_DNA"/>
</dbReference>